<protein>
    <submittedName>
        <fullName evidence="1">Uncharacterized protein</fullName>
    </submittedName>
</protein>
<name>A0ABT1NJR0_9FIRM</name>
<accession>A0ABT1NJR0</accession>
<reference evidence="1 2" key="1">
    <citation type="submission" date="2021-10" db="EMBL/GenBank/DDBJ databases">
        <title>Lutispora strain m25 sp. nov., a thermophilic, non-spore-forming bacterium isolated from a lab-scale methanogenic bioreactor digesting anaerobic sludge.</title>
        <authorList>
            <person name="El Houari A."/>
            <person name="Mcdonald J."/>
        </authorList>
    </citation>
    <scope>NUCLEOTIDE SEQUENCE [LARGE SCALE GENOMIC DNA]</scope>
    <source>
        <strain evidence="2">m25</strain>
    </source>
</reference>
<evidence type="ECO:0000313" key="2">
    <source>
        <dbReference type="Proteomes" id="UP001651880"/>
    </source>
</evidence>
<sequence>MADKRKFTYEVLQNLTHDKRSPVFTEAERGKRVITESDINELKDGQELILSKGYIITPLAKDRLKQRKIALILK</sequence>
<gene>
    <name evidence="1" type="ORF">LJD61_18360</name>
</gene>
<dbReference type="EMBL" id="JAJEKE010000023">
    <property type="protein sequence ID" value="MCQ1531479.1"/>
    <property type="molecule type" value="Genomic_DNA"/>
</dbReference>
<keyword evidence="2" id="KW-1185">Reference proteome</keyword>
<dbReference type="RefSeq" id="WP_255229023.1">
    <property type="nucleotide sequence ID" value="NZ_JAJEKE010000023.1"/>
</dbReference>
<organism evidence="1 2">
    <name type="scientific">Lutispora saccharofermentans</name>
    <dbReference type="NCBI Taxonomy" id="3024236"/>
    <lineage>
        <taxon>Bacteria</taxon>
        <taxon>Bacillati</taxon>
        <taxon>Bacillota</taxon>
        <taxon>Clostridia</taxon>
        <taxon>Lutisporales</taxon>
        <taxon>Lutisporaceae</taxon>
        <taxon>Lutispora</taxon>
    </lineage>
</organism>
<proteinExistence type="predicted"/>
<comment type="caution">
    <text evidence="1">The sequence shown here is derived from an EMBL/GenBank/DDBJ whole genome shotgun (WGS) entry which is preliminary data.</text>
</comment>
<evidence type="ECO:0000313" key="1">
    <source>
        <dbReference type="EMBL" id="MCQ1531479.1"/>
    </source>
</evidence>
<dbReference type="Proteomes" id="UP001651880">
    <property type="component" value="Unassembled WGS sequence"/>
</dbReference>